<dbReference type="Proteomes" id="UP001311232">
    <property type="component" value="Unassembled WGS sequence"/>
</dbReference>
<feature type="region of interest" description="Disordered" evidence="1">
    <location>
        <begin position="1"/>
        <end position="54"/>
    </location>
</feature>
<protein>
    <submittedName>
        <fullName evidence="2">Uncharacterized protein</fullName>
    </submittedName>
</protein>
<accession>A0AAV9SRK5</accession>
<evidence type="ECO:0000256" key="1">
    <source>
        <dbReference type="SAM" id="MobiDB-lite"/>
    </source>
</evidence>
<reference evidence="2 3" key="1">
    <citation type="submission" date="2021-06" db="EMBL/GenBank/DDBJ databases">
        <authorList>
            <person name="Palmer J.M."/>
        </authorList>
    </citation>
    <scope>NUCLEOTIDE SEQUENCE [LARGE SCALE GENOMIC DNA]</scope>
    <source>
        <strain evidence="2 3">MEX-2019</strain>
        <tissue evidence="2">Muscle</tissue>
    </source>
</reference>
<organism evidence="2 3">
    <name type="scientific">Crenichthys baileyi</name>
    <name type="common">White River springfish</name>
    <dbReference type="NCBI Taxonomy" id="28760"/>
    <lineage>
        <taxon>Eukaryota</taxon>
        <taxon>Metazoa</taxon>
        <taxon>Chordata</taxon>
        <taxon>Craniata</taxon>
        <taxon>Vertebrata</taxon>
        <taxon>Euteleostomi</taxon>
        <taxon>Actinopterygii</taxon>
        <taxon>Neopterygii</taxon>
        <taxon>Teleostei</taxon>
        <taxon>Neoteleostei</taxon>
        <taxon>Acanthomorphata</taxon>
        <taxon>Ovalentaria</taxon>
        <taxon>Atherinomorphae</taxon>
        <taxon>Cyprinodontiformes</taxon>
        <taxon>Goodeidae</taxon>
        <taxon>Crenichthys</taxon>
    </lineage>
</organism>
<sequence>MSHVTHFGLHSQTTRLQEEQPPARRGPLPASHRPRVEPRSGGLRPSNNNGQVVFCTPDGRGFGAGLFPLRSPLLRESLLVSFPPLRGGSRRALNRPGTRNAARGSPVEPTQPPGRSSLSPFDPPPERPSSAENLTYMQRGQHGDRVHRQPRLHMRGPTEMVPPPHTCHHLLTNHPGMGSAGGRGGEGMEGGIVGRRPAGCEGVVPNGDPLVAQQLLDSVCT</sequence>
<dbReference type="AlphaFoldDB" id="A0AAV9SRK5"/>
<name>A0AAV9SRK5_9TELE</name>
<evidence type="ECO:0000313" key="3">
    <source>
        <dbReference type="Proteomes" id="UP001311232"/>
    </source>
</evidence>
<keyword evidence="3" id="KW-1185">Reference proteome</keyword>
<evidence type="ECO:0000313" key="2">
    <source>
        <dbReference type="EMBL" id="KAK5623718.1"/>
    </source>
</evidence>
<comment type="caution">
    <text evidence="2">The sequence shown here is derived from an EMBL/GenBank/DDBJ whole genome shotgun (WGS) entry which is preliminary data.</text>
</comment>
<proteinExistence type="predicted"/>
<dbReference type="EMBL" id="JAHHUM010000017">
    <property type="protein sequence ID" value="KAK5623718.1"/>
    <property type="molecule type" value="Genomic_DNA"/>
</dbReference>
<gene>
    <name evidence="2" type="ORF">CRENBAI_007563</name>
</gene>
<feature type="region of interest" description="Disordered" evidence="1">
    <location>
        <begin position="83"/>
        <end position="131"/>
    </location>
</feature>